<reference evidence="5 6" key="1">
    <citation type="submission" date="2018-08" db="EMBL/GenBank/DDBJ databases">
        <title>Genomic investigation of the strawberry pathogen Phytophthora fragariae indicates pathogenicity is determined by transcriptional variation in three key races.</title>
        <authorList>
            <person name="Adams T.M."/>
            <person name="Armitage A.D."/>
            <person name="Sobczyk M.K."/>
            <person name="Bates H.J."/>
            <person name="Dunwell J.M."/>
            <person name="Nellist C.F."/>
            <person name="Harrison R.J."/>
        </authorList>
    </citation>
    <scope>NUCLEOTIDE SEQUENCE [LARGE SCALE GENOMIC DNA]</scope>
    <source>
        <strain evidence="4 6">A4</strain>
        <strain evidence="3 7">BC-23</strain>
        <strain evidence="1 5">NOV-9</strain>
        <strain evidence="2 8">ONT-3</strain>
    </source>
</reference>
<dbReference type="EMBL" id="QXFX01009100">
    <property type="protein sequence ID" value="KAE9054956.1"/>
    <property type="molecule type" value="Genomic_DNA"/>
</dbReference>
<organism evidence="1 5">
    <name type="scientific">Phytophthora fragariae</name>
    <dbReference type="NCBI Taxonomy" id="53985"/>
    <lineage>
        <taxon>Eukaryota</taxon>
        <taxon>Sar</taxon>
        <taxon>Stramenopiles</taxon>
        <taxon>Oomycota</taxon>
        <taxon>Peronosporomycetes</taxon>
        <taxon>Peronosporales</taxon>
        <taxon>Peronosporaceae</taxon>
        <taxon>Phytophthora</taxon>
    </lineage>
</organism>
<protein>
    <submittedName>
        <fullName evidence="1">Uncharacterized protein</fullName>
    </submittedName>
</protein>
<evidence type="ECO:0000313" key="6">
    <source>
        <dbReference type="Proteomes" id="UP000437068"/>
    </source>
</evidence>
<dbReference type="EMBL" id="QXGF01007384">
    <property type="protein sequence ID" value="KAE8917370.1"/>
    <property type="molecule type" value="Genomic_DNA"/>
</dbReference>
<comment type="caution">
    <text evidence="1">The sequence shown here is derived from an EMBL/GenBank/DDBJ whole genome shotgun (WGS) entry which is preliminary data.</text>
</comment>
<proteinExistence type="predicted"/>
<name>A0A6A3DF90_9STRA</name>
<evidence type="ECO:0000313" key="8">
    <source>
        <dbReference type="Proteomes" id="UP000488956"/>
    </source>
</evidence>
<evidence type="ECO:0000313" key="5">
    <source>
        <dbReference type="Proteomes" id="UP000429523"/>
    </source>
</evidence>
<dbReference type="Proteomes" id="UP000429523">
    <property type="component" value="Unassembled WGS sequence"/>
</dbReference>
<dbReference type="AlphaFoldDB" id="A0A6A3DF90"/>
<sequence>MHSPSKVSRSSSKFSGQWRPTTAQLAAVVVVEVVDVVAAGVTEGLSVAETVLSSSSAEASTEVGADVAVSVSCEADASVTVCCCVESSAVVDAEDSVTVCCWVESSATVDAELCVVCCWVESSVVVVRAPDYGMVFAIISYEKINLFIFSDTCTQ</sequence>
<evidence type="ECO:0000313" key="2">
    <source>
        <dbReference type="EMBL" id="KAE9054956.1"/>
    </source>
</evidence>
<dbReference type="EMBL" id="QXGC01010102">
    <property type="protein sequence ID" value="KAE9156980.1"/>
    <property type="molecule type" value="Genomic_DNA"/>
</dbReference>
<gene>
    <name evidence="4" type="ORF">PF001_g32196</name>
    <name evidence="3" type="ORF">PF004_g32399</name>
    <name evidence="1" type="ORF">PF009_g32308</name>
    <name evidence="2" type="ORF">PF010_g32325</name>
</gene>
<evidence type="ECO:0000313" key="3">
    <source>
        <dbReference type="EMBL" id="KAE9156980.1"/>
    </source>
</evidence>
<dbReference type="EMBL" id="QXGE01008347">
    <property type="protein sequence ID" value="KAE9262041.1"/>
    <property type="molecule type" value="Genomic_DNA"/>
</dbReference>
<evidence type="ECO:0000313" key="4">
    <source>
        <dbReference type="EMBL" id="KAE9262041.1"/>
    </source>
</evidence>
<dbReference type="Proteomes" id="UP000437068">
    <property type="component" value="Unassembled WGS sequence"/>
</dbReference>
<evidence type="ECO:0000313" key="7">
    <source>
        <dbReference type="Proteomes" id="UP000476176"/>
    </source>
</evidence>
<accession>A0A6A3DF90</accession>
<dbReference type="Proteomes" id="UP000488956">
    <property type="component" value="Unassembled WGS sequence"/>
</dbReference>
<dbReference type="Proteomes" id="UP000476176">
    <property type="component" value="Unassembled WGS sequence"/>
</dbReference>
<evidence type="ECO:0000313" key="1">
    <source>
        <dbReference type="EMBL" id="KAE8917370.1"/>
    </source>
</evidence>